<dbReference type="AlphaFoldDB" id="A0A941IB30"/>
<gene>
    <name evidence="1" type="ORF">KCX74_14775</name>
</gene>
<dbReference type="EMBL" id="JAGSOT010000049">
    <property type="protein sequence ID" value="MBR7797298.1"/>
    <property type="molecule type" value="Genomic_DNA"/>
</dbReference>
<dbReference type="Pfam" id="PF06338">
    <property type="entry name" value="ComK"/>
    <property type="match status" value="1"/>
</dbReference>
<organism evidence="1 2">
    <name type="scientific">Virgibacillus salarius</name>
    <dbReference type="NCBI Taxonomy" id="447199"/>
    <lineage>
        <taxon>Bacteria</taxon>
        <taxon>Bacillati</taxon>
        <taxon>Bacillota</taxon>
        <taxon>Bacilli</taxon>
        <taxon>Bacillales</taxon>
        <taxon>Bacillaceae</taxon>
        <taxon>Virgibacillus</taxon>
    </lineage>
</organism>
<evidence type="ECO:0000313" key="2">
    <source>
        <dbReference type="Proteomes" id="UP000675284"/>
    </source>
</evidence>
<proteinExistence type="predicted"/>
<dbReference type="InterPro" id="IPR010461">
    <property type="entry name" value="ComK"/>
</dbReference>
<name>A0A941IB30_9BACI</name>
<dbReference type="RefSeq" id="WP_051388342.1">
    <property type="nucleotide sequence ID" value="NZ_BAAACY010000137.1"/>
</dbReference>
<reference evidence="1" key="1">
    <citation type="submission" date="2021-04" db="EMBL/GenBank/DDBJ databases">
        <title>Isolation and polyphasic classification of algal microorganism.</title>
        <authorList>
            <person name="Wang S."/>
        </authorList>
    </citation>
    <scope>NUCLEOTIDE SEQUENCE</scope>
    <source>
        <strain evidence="1">720a</strain>
    </source>
</reference>
<accession>A0A941IB30</accession>
<comment type="caution">
    <text evidence="1">The sequence shown here is derived from an EMBL/GenBank/DDBJ whole genome shotgun (WGS) entry which is preliminary data.</text>
</comment>
<dbReference type="GO" id="GO:0030420">
    <property type="term" value="P:establishment of competence for transformation"/>
    <property type="evidence" value="ECO:0007669"/>
    <property type="project" value="InterPro"/>
</dbReference>
<dbReference type="Proteomes" id="UP000675284">
    <property type="component" value="Unassembled WGS sequence"/>
</dbReference>
<evidence type="ECO:0000313" key="1">
    <source>
        <dbReference type="EMBL" id="MBR7797298.1"/>
    </source>
</evidence>
<keyword evidence="2" id="KW-1185">Reference proteome</keyword>
<protein>
    <submittedName>
        <fullName evidence="1">Competence protein ComK</fullName>
    </submittedName>
</protein>
<sequence>MEQRITSVYIISPQTKAILLKERSYFRSIILEGNMQRRSLHKPEQIINNSCLLYGSTLDGRRKAVKRILKSSSKLPVPIIPEKGVYMLPTASIKNKSCVWLAYHHIDTYEKYQDQTYIKFFDGNDLLINISHNVFDMQYKRTSQLIVHMNRGFLFDQRSFRNRYFKF</sequence>